<keyword evidence="3" id="KW-1185">Reference proteome</keyword>
<sequence length="319" mass="35920">MRGSFVKFTSDIVERAVQVSARAHSGQTRKGSGTPYIVHPVSVAMILMRAGCDEEVVAAGLLHDTVEDTDLTLADVRVQFGERVAKLVAGASEPDKSQPWEARKRHTIAFLTQAPDDVRVLVCADKLDNVRSIRQDAERLGEVVWSRFHRGRKDQEWYYRSIVESLSVASEFPMLQELQDEVNLLFGMPEKVLVYVYGSLLRGELNHGLLASSKLVSAKARTRGKLYDTGNGYPAMVVDSNTWTVGQVYEVDMATLKQLDDLEDYHGPYENNDYDRISQDVETEHGTIEAVMYVYREEQTEGLKAVLSGDWSVRRLLFL</sequence>
<protein>
    <submittedName>
        <fullName evidence="2">HD domain-containing protein</fullName>
    </submittedName>
</protein>
<proteinExistence type="predicted"/>
<dbReference type="Proteomes" id="UP000663505">
    <property type="component" value="Chromosome"/>
</dbReference>
<dbReference type="InterPro" id="IPR052194">
    <property type="entry name" value="MESH1"/>
</dbReference>
<accession>A0A9X7Z6V9</accession>
<dbReference type="InterPro" id="IPR003607">
    <property type="entry name" value="HD/PDEase_dom"/>
</dbReference>
<dbReference type="SUPFAM" id="SSF110857">
    <property type="entry name" value="Gamma-glutamyl cyclotransferase-like"/>
    <property type="match status" value="1"/>
</dbReference>
<dbReference type="Pfam" id="PF06094">
    <property type="entry name" value="GGACT"/>
    <property type="match status" value="1"/>
</dbReference>
<name>A0A9X7Z6V9_9BACL</name>
<gene>
    <name evidence="2" type="ORF">JZ786_01545</name>
</gene>
<dbReference type="Gene3D" id="3.10.490.10">
    <property type="entry name" value="Gamma-glutamyl cyclotransferase-like"/>
    <property type="match status" value="1"/>
</dbReference>
<evidence type="ECO:0000313" key="2">
    <source>
        <dbReference type="EMBL" id="QSO47762.1"/>
    </source>
</evidence>
<dbReference type="CDD" id="cd00077">
    <property type="entry name" value="HDc"/>
    <property type="match status" value="1"/>
</dbReference>
<dbReference type="InterPro" id="IPR036568">
    <property type="entry name" value="GGCT-like_sf"/>
</dbReference>
<dbReference type="EMBL" id="CP071182">
    <property type="protein sequence ID" value="QSO47762.1"/>
    <property type="molecule type" value="Genomic_DNA"/>
</dbReference>
<dbReference type="SUPFAM" id="SSF109604">
    <property type="entry name" value="HD-domain/PDEase-like"/>
    <property type="match status" value="1"/>
</dbReference>
<dbReference type="PANTHER" id="PTHR46246">
    <property type="entry name" value="GUANOSINE-3',5'-BIS(DIPHOSPHATE) 3'-PYROPHOSPHOHYDROLASE MESH1"/>
    <property type="match status" value="1"/>
</dbReference>
<dbReference type="SMART" id="SM00471">
    <property type="entry name" value="HDc"/>
    <property type="match status" value="1"/>
</dbReference>
<evidence type="ECO:0000313" key="3">
    <source>
        <dbReference type="Proteomes" id="UP000663505"/>
    </source>
</evidence>
<dbReference type="Pfam" id="PF13328">
    <property type="entry name" value="HD_4"/>
    <property type="match status" value="1"/>
</dbReference>
<dbReference type="PANTHER" id="PTHR46246:SF1">
    <property type="entry name" value="GUANOSINE-3',5'-BIS(DIPHOSPHATE) 3'-PYROPHOSPHOHYDROLASE MESH1"/>
    <property type="match status" value="1"/>
</dbReference>
<organism evidence="2 3">
    <name type="scientific">Alicyclobacillus mengziensis</name>
    <dbReference type="NCBI Taxonomy" id="2931921"/>
    <lineage>
        <taxon>Bacteria</taxon>
        <taxon>Bacillati</taxon>
        <taxon>Bacillota</taxon>
        <taxon>Bacilli</taxon>
        <taxon>Bacillales</taxon>
        <taxon>Alicyclobacillaceae</taxon>
        <taxon>Alicyclobacillus</taxon>
    </lineage>
</organism>
<feature type="domain" description="HD/PDEase" evidence="1">
    <location>
        <begin position="32"/>
        <end position="139"/>
    </location>
</feature>
<dbReference type="CDD" id="cd06661">
    <property type="entry name" value="GGCT_like"/>
    <property type="match status" value="1"/>
</dbReference>
<reference evidence="2 3" key="1">
    <citation type="submission" date="2021-02" db="EMBL/GenBank/DDBJ databases">
        <title>Alicyclobacillus curvatus sp. nov. and Alicyclobacillus mengziensis sp. nov., two acidophilic bacteria isolated from acid mine drainage.</title>
        <authorList>
            <person name="Huang Y."/>
        </authorList>
    </citation>
    <scope>NUCLEOTIDE SEQUENCE [LARGE SCALE GENOMIC DNA]</scope>
    <source>
        <strain evidence="2 3">S30H14</strain>
    </source>
</reference>
<dbReference type="GO" id="GO:0008893">
    <property type="term" value="F:guanosine-3',5'-bis(diphosphate) 3'-diphosphatase activity"/>
    <property type="evidence" value="ECO:0007669"/>
    <property type="project" value="TreeGrafter"/>
</dbReference>
<dbReference type="InterPro" id="IPR013024">
    <property type="entry name" value="GGCT-like"/>
</dbReference>
<dbReference type="KEGG" id="afx:JZ786_01545"/>
<dbReference type="AlphaFoldDB" id="A0A9X7Z6V9"/>
<dbReference type="Gene3D" id="1.10.3210.10">
    <property type="entry name" value="Hypothetical protein af1432"/>
    <property type="match status" value="1"/>
</dbReference>
<dbReference type="InterPro" id="IPR009288">
    <property type="entry name" value="AIG2-like_dom"/>
</dbReference>
<evidence type="ECO:0000259" key="1">
    <source>
        <dbReference type="SMART" id="SM00471"/>
    </source>
</evidence>